<feature type="signal peptide" evidence="1">
    <location>
        <begin position="1"/>
        <end position="18"/>
    </location>
</feature>
<dbReference type="EMBL" id="CAKXAJ010024764">
    <property type="protein sequence ID" value="CAH2229987.1"/>
    <property type="molecule type" value="Genomic_DNA"/>
</dbReference>
<dbReference type="OrthoDB" id="7759717at2759"/>
<protein>
    <submittedName>
        <fullName evidence="2">Jg17507 protein</fullName>
    </submittedName>
</protein>
<gene>
    <name evidence="2" type="primary">jg17507</name>
    <name evidence="2" type="ORF">PAEG_LOCUS9266</name>
</gene>
<evidence type="ECO:0000256" key="1">
    <source>
        <dbReference type="SAM" id="SignalP"/>
    </source>
</evidence>
<comment type="caution">
    <text evidence="2">The sequence shown here is derived from an EMBL/GenBank/DDBJ whole genome shotgun (WGS) entry which is preliminary data.</text>
</comment>
<evidence type="ECO:0000313" key="3">
    <source>
        <dbReference type="Proteomes" id="UP000838756"/>
    </source>
</evidence>
<accession>A0A8S4R6Z3</accession>
<feature type="chain" id="PRO_5035760782" evidence="1">
    <location>
        <begin position="19"/>
        <end position="235"/>
    </location>
</feature>
<proteinExistence type="predicted"/>
<evidence type="ECO:0000313" key="2">
    <source>
        <dbReference type="EMBL" id="CAH2229987.1"/>
    </source>
</evidence>
<reference evidence="2" key="1">
    <citation type="submission" date="2022-03" db="EMBL/GenBank/DDBJ databases">
        <authorList>
            <person name="Lindestad O."/>
        </authorList>
    </citation>
    <scope>NUCLEOTIDE SEQUENCE</scope>
</reference>
<sequence length="235" mass="26779">MIKVLGSIVLIFVISVQCQTWNSRACLVGYSAYYTKIMQEVFTHIERDYRWCNMKVNNRGQRVDELLYKWHATGTVNYTNSFVVSIEKIDLTNIVPIFGTTTVNGTQTTVQNIRGQVNLRELTLGFDVTANLDDSGTHRFTGEYSHLLVSFVTLISWNSNTNELTTTANAVTTTSNNRRMVYKPANNITEMLSRGFHSRDNDDSFVRWARDIIAPLMQEVAAPLKFPTVRFDGRC</sequence>
<name>A0A8S4R6Z3_9NEOP</name>
<dbReference type="AlphaFoldDB" id="A0A8S4R6Z3"/>
<dbReference type="Proteomes" id="UP000838756">
    <property type="component" value="Unassembled WGS sequence"/>
</dbReference>
<organism evidence="2 3">
    <name type="scientific">Pararge aegeria aegeria</name>
    <dbReference type="NCBI Taxonomy" id="348720"/>
    <lineage>
        <taxon>Eukaryota</taxon>
        <taxon>Metazoa</taxon>
        <taxon>Ecdysozoa</taxon>
        <taxon>Arthropoda</taxon>
        <taxon>Hexapoda</taxon>
        <taxon>Insecta</taxon>
        <taxon>Pterygota</taxon>
        <taxon>Neoptera</taxon>
        <taxon>Endopterygota</taxon>
        <taxon>Lepidoptera</taxon>
        <taxon>Glossata</taxon>
        <taxon>Ditrysia</taxon>
        <taxon>Papilionoidea</taxon>
        <taxon>Nymphalidae</taxon>
        <taxon>Satyrinae</taxon>
        <taxon>Satyrini</taxon>
        <taxon>Parargina</taxon>
        <taxon>Pararge</taxon>
    </lineage>
</organism>
<keyword evidence="3" id="KW-1185">Reference proteome</keyword>
<keyword evidence="1" id="KW-0732">Signal</keyword>